<keyword evidence="3" id="KW-1185">Reference proteome</keyword>
<comment type="caution">
    <text evidence="2">The sequence shown here is derived from an EMBL/GenBank/DDBJ whole genome shotgun (WGS) entry which is preliminary data.</text>
</comment>
<dbReference type="EMBL" id="JANCPR020000009">
    <property type="protein sequence ID" value="MDJ1132485.1"/>
    <property type="molecule type" value="Genomic_DNA"/>
</dbReference>
<protein>
    <submittedName>
        <fullName evidence="2">DUF1266 domain-containing protein</fullName>
    </submittedName>
</protein>
<reference evidence="2 3" key="1">
    <citation type="submission" date="2023-05" db="EMBL/GenBank/DDBJ databases">
        <title>Streptantibioticus silvisoli sp. nov., acidotolerant actinomycetes 1 from pine litter.</title>
        <authorList>
            <person name="Swiecimska M."/>
            <person name="Golinska P."/>
            <person name="Sangal V."/>
            <person name="Wachnowicz B."/>
            <person name="Goodfellow M."/>
        </authorList>
    </citation>
    <scope>NUCLEOTIDE SEQUENCE [LARGE SCALE GENOMIC DNA]</scope>
    <source>
        <strain evidence="2 3">DSM 42109</strain>
    </source>
</reference>
<evidence type="ECO:0000313" key="2">
    <source>
        <dbReference type="EMBL" id="MDJ1132485.1"/>
    </source>
</evidence>
<name>A0ABT6ZTU5_9ACTN</name>
<dbReference type="InterPro" id="IPR009677">
    <property type="entry name" value="DUF1266"/>
</dbReference>
<dbReference type="RefSeq" id="WP_274044160.1">
    <property type="nucleotide sequence ID" value="NZ_JANCPR020000009.1"/>
</dbReference>
<sequence>MGTRREQRGVECDWIAPTEVERALAEAKSRADWDGYLSVLTGAEVFLYVFKKDLDKHTAQPRLRRDRDGGWCVHVYTRGALLREPREQLVAVRLDRPERLWKRWKLSDSAYTGLLVNPGTPTEAFFPGRRSLARRWRTLARARGVSAPRREENVLLTRRTGVLEGPLAHGLACGAHLAVANAVFWNDVGDVYVDHPTEVELLRDLWDVTDHESWRRELTALLEGRNSPPQPEFVLAVREVVEERYGKPVTAGQWRETAVQSLLDAADDTPGEEEYEAAMAVVTAVTGQILRYEARFRADGLLPPSGRVRSALAYDYGRAVNLARWGRGARYATTPQAEEAVLRAGELCRATYTSWAELSAGYVLGRALRFDQESFGDWYTSALTPHRILTSDPESPWRTLSFTLTEGPG</sequence>
<feature type="domain" description="DUF1266" evidence="1">
    <location>
        <begin position="202"/>
        <end position="402"/>
    </location>
</feature>
<accession>A0ABT6ZTU5</accession>
<gene>
    <name evidence="2" type="ORF">NMN56_011095</name>
</gene>
<evidence type="ECO:0000313" key="3">
    <source>
        <dbReference type="Proteomes" id="UP001214441"/>
    </source>
</evidence>
<dbReference type="Pfam" id="PF06889">
    <property type="entry name" value="DUF1266"/>
    <property type="match status" value="1"/>
</dbReference>
<proteinExistence type="predicted"/>
<evidence type="ECO:0000259" key="1">
    <source>
        <dbReference type="Pfam" id="PF06889"/>
    </source>
</evidence>
<dbReference type="Proteomes" id="UP001214441">
    <property type="component" value="Unassembled WGS sequence"/>
</dbReference>
<organism evidence="2 3">
    <name type="scientific">Streptomyces iconiensis</name>
    <dbReference type="NCBI Taxonomy" id="1384038"/>
    <lineage>
        <taxon>Bacteria</taxon>
        <taxon>Bacillati</taxon>
        <taxon>Actinomycetota</taxon>
        <taxon>Actinomycetes</taxon>
        <taxon>Kitasatosporales</taxon>
        <taxon>Streptomycetaceae</taxon>
        <taxon>Streptomyces</taxon>
    </lineage>
</organism>